<dbReference type="EMBL" id="JAMFTS010000003">
    <property type="protein sequence ID" value="KAJ4777055.1"/>
    <property type="molecule type" value="Genomic_DNA"/>
</dbReference>
<keyword evidence="3" id="KW-0378">Hydrolase</keyword>
<dbReference type="Proteomes" id="UP001140206">
    <property type="component" value="Chromosome 3"/>
</dbReference>
<keyword evidence="7" id="KW-1185">Reference proteome</keyword>
<evidence type="ECO:0000256" key="4">
    <source>
        <dbReference type="ARBA" id="ARBA00023180"/>
    </source>
</evidence>
<dbReference type="Pfam" id="PF00657">
    <property type="entry name" value="Lipase_GDSL"/>
    <property type="match status" value="1"/>
</dbReference>
<feature type="chain" id="PRO_5043787495" evidence="5">
    <location>
        <begin position="21"/>
        <end position="371"/>
    </location>
</feature>
<accession>A0AAV8EA40</accession>
<dbReference type="CDD" id="cd01837">
    <property type="entry name" value="SGNH_plant_lipase_like"/>
    <property type="match status" value="1"/>
</dbReference>
<dbReference type="PANTHER" id="PTHR22835">
    <property type="entry name" value="ZINC FINGER FYVE DOMAIN CONTAINING PROTEIN"/>
    <property type="match status" value="1"/>
</dbReference>
<name>A0AAV8EA40_9POAL</name>
<evidence type="ECO:0000256" key="5">
    <source>
        <dbReference type="SAM" id="SignalP"/>
    </source>
</evidence>
<evidence type="ECO:0000256" key="3">
    <source>
        <dbReference type="ARBA" id="ARBA00022801"/>
    </source>
</evidence>
<evidence type="ECO:0000256" key="1">
    <source>
        <dbReference type="ARBA" id="ARBA00008668"/>
    </source>
</evidence>
<evidence type="ECO:0000313" key="6">
    <source>
        <dbReference type="EMBL" id="KAJ4777055.1"/>
    </source>
</evidence>
<dbReference type="GO" id="GO:0016788">
    <property type="term" value="F:hydrolase activity, acting on ester bonds"/>
    <property type="evidence" value="ECO:0007669"/>
    <property type="project" value="InterPro"/>
</dbReference>
<sequence>MELLLPCFLIFISCFSPAYSTKDQPYNAIFSFGNSYADTGNFITLMKGVLPYVVFEHPPYGMTYFGQPTGRASDGRLVIDFIAQNISLPLVPPYFSEGQDFQKGVNFAVVGATALSLDYFRQRNITNVPETDTSISAQLGWFNQFKISLCKKTDSCKNYFRKSLFIFGEFGGNDYIFVLSAGKSIREVKSYVPVVINTIKNAAESLLKQGATNIILPGNIPTGCTPIFLTLYASTNKLDYDHLGCLKHYNTIALYHNIKLKEAVMQLRLKYPKAKIIYADYYEPYINFLQNPDQFGFANGEPLRACCGSGGGPYNYNLVATCGQPGVSACLNPSTSINWDGIHLTEAAYRIIATGWLKGSYAHPPILSGYN</sequence>
<protein>
    <submittedName>
        <fullName evidence="6">GDSL esterase/lipase</fullName>
    </submittedName>
</protein>
<comment type="caution">
    <text evidence="6">The sequence shown here is derived from an EMBL/GenBank/DDBJ whole genome shotgun (WGS) entry which is preliminary data.</text>
</comment>
<dbReference type="InterPro" id="IPR001087">
    <property type="entry name" value="GDSL"/>
</dbReference>
<feature type="signal peptide" evidence="5">
    <location>
        <begin position="1"/>
        <end position="20"/>
    </location>
</feature>
<dbReference type="InterPro" id="IPR036514">
    <property type="entry name" value="SGNH_hydro_sf"/>
</dbReference>
<evidence type="ECO:0000313" key="7">
    <source>
        <dbReference type="Proteomes" id="UP001140206"/>
    </source>
</evidence>
<proteinExistence type="inferred from homology"/>
<evidence type="ECO:0000256" key="2">
    <source>
        <dbReference type="ARBA" id="ARBA00022729"/>
    </source>
</evidence>
<keyword evidence="4" id="KW-0325">Glycoprotein</keyword>
<dbReference type="Gene3D" id="3.40.50.1110">
    <property type="entry name" value="SGNH hydrolase"/>
    <property type="match status" value="1"/>
</dbReference>
<dbReference type="SUPFAM" id="SSF52266">
    <property type="entry name" value="SGNH hydrolase"/>
    <property type="match status" value="1"/>
</dbReference>
<gene>
    <name evidence="6" type="ORF">LUZ62_061312</name>
</gene>
<organism evidence="6 7">
    <name type="scientific">Rhynchospora pubera</name>
    <dbReference type="NCBI Taxonomy" id="906938"/>
    <lineage>
        <taxon>Eukaryota</taxon>
        <taxon>Viridiplantae</taxon>
        <taxon>Streptophyta</taxon>
        <taxon>Embryophyta</taxon>
        <taxon>Tracheophyta</taxon>
        <taxon>Spermatophyta</taxon>
        <taxon>Magnoliopsida</taxon>
        <taxon>Liliopsida</taxon>
        <taxon>Poales</taxon>
        <taxon>Cyperaceae</taxon>
        <taxon>Cyperoideae</taxon>
        <taxon>Rhynchosporeae</taxon>
        <taxon>Rhynchospora</taxon>
    </lineage>
</organism>
<reference evidence="6" key="1">
    <citation type="submission" date="2022-08" db="EMBL/GenBank/DDBJ databases">
        <authorList>
            <person name="Marques A."/>
        </authorList>
    </citation>
    <scope>NUCLEOTIDE SEQUENCE</scope>
    <source>
        <strain evidence="6">RhyPub2mFocal</strain>
        <tissue evidence="6">Leaves</tissue>
    </source>
</reference>
<keyword evidence="2 5" id="KW-0732">Signal</keyword>
<dbReference type="AlphaFoldDB" id="A0AAV8EA40"/>
<comment type="similarity">
    <text evidence="1">Belongs to the 'GDSL' lipolytic enzyme family.</text>
</comment>
<dbReference type="InterPro" id="IPR035669">
    <property type="entry name" value="SGNH_plant_lipase-like"/>
</dbReference>
<dbReference type="PANTHER" id="PTHR22835:SF681">
    <property type="entry name" value="OS01G0216300 PROTEIN"/>
    <property type="match status" value="1"/>
</dbReference>